<evidence type="ECO:0000256" key="1">
    <source>
        <dbReference type="SAM" id="MobiDB-lite"/>
    </source>
</evidence>
<reference evidence="3" key="1">
    <citation type="journal article" date="2019" name="Int. J. Syst. Evol. Microbiol.">
        <title>The Global Catalogue of Microorganisms (GCM) 10K type strain sequencing project: providing services to taxonomists for standard genome sequencing and annotation.</title>
        <authorList>
            <consortium name="The Broad Institute Genomics Platform"/>
            <consortium name="The Broad Institute Genome Sequencing Center for Infectious Disease"/>
            <person name="Wu L."/>
            <person name="Ma J."/>
        </authorList>
    </citation>
    <scope>NUCLEOTIDE SEQUENCE [LARGE SCALE GENOMIC DNA]</scope>
    <source>
        <strain evidence="3">CGMCC 4.7400</strain>
    </source>
</reference>
<dbReference type="Proteomes" id="UP001597023">
    <property type="component" value="Unassembled WGS sequence"/>
</dbReference>
<proteinExistence type="predicted"/>
<name>A0ABW2W5L7_9ACTN</name>
<protein>
    <submittedName>
        <fullName evidence="2">Uncharacterized protein</fullName>
    </submittedName>
</protein>
<accession>A0ABW2W5L7</accession>
<evidence type="ECO:0000313" key="3">
    <source>
        <dbReference type="Proteomes" id="UP001597023"/>
    </source>
</evidence>
<organism evidence="2 3">
    <name type="scientific">Streptomyces flavalbus</name>
    <dbReference type="NCBI Taxonomy" id="2665155"/>
    <lineage>
        <taxon>Bacteria</taxon>
        <taxon>Bacillati</taxon>
        <taxon>Actinomycetota</taxon>
        <taxon>Actinomycetes</taxon>
        <taxon>Kitasatosporales</taxon>
        <taxon>Streptomycetaceae</taxon>
        <taxon>Streptomyces</taxon>
    </lineage>
</organism>
<evidence type="ECO:0000313" key="2">
    <source>
        <dbReference type="EMBL" id="MFD0314681.1"/>
    </source>
</evidence>
<keyword evidence="3" id="KW-1185">Reference proteome</keyword>
<comment type="caution">
    <text evidence="2">The sequence shown here is derived from an EMBL/GenBank/DDBJ whole genome shotgun (WGS) entry which is preliminary data.</text>
</comment>
<dbReference type="RefSeq" id="WP_381607017.1">
    <property type="nucleotide sequence ID" value="NZ_JBHTEB010000001.1"/>
</dbReference>
<dbReference type="EMBL" id="JBHTEB010000001">
    <property type="protein sequence ID" value="MFD0314681.1"/>
    <property type="molecule type" value="Genomic_DNA"/>
</dbReference>
<feature type="region of interest" description="Disordered" evidence="1">
    <location>
        <begin position="1"/>
        <end position="33"/>
    </location>
</feature>
<gene>
    <name evidence="2" type="ORF">ACFQZ6_10645</name>
</gene>
<sequence>MALKADRTVTNNARVCDQQPGTSAPHAQPPASEQAQLRAHDAWALPVEVLGDALGVRFSEKELIDDHEAWLIVLRGLIVVFTVPGLSEAAREHYIRQLFCEYIRHGWPAITVDSEDGVTFVGTFLQEVDPKDCSAIDPPDARPKRSKDVRDLYEGSDYAPLHGWRSDEEVITALRTLITDALAGTAEDMPEEAYPLPEGVGALVALGYDEQGRLHPLVWVRTDIPSGLRADLWGYCAALSASLDRVDAEPDEDGIFYVGMERSPVTGPGTALLAAVTVQRMGRRPEDCAFPLLSRPTQAEEAPPQAA</sequence>